<dbReference type="Pfam" id="PF25461">
    <property type="entry name" value="Beta-barrel_SelB"/>
    <property type="match status" value="1"/>
</dbReference>
<dbReference type="SUPFAM" id="SSF50447">
    <property type="entry name" value="Translation proteins"/>
    <property type="match status" value="1"/>
</dbReference>
<evidence type="ECO:0000313" key="12">
    <source>
        <dbReference type="EMBL" id="KPL76215.1"/>
    </source>
</evidence>
<reference evidence="12 13" key="2">
    <citation type="submission" date="2015-07" db="EMBL/GenBank/DDBJ databases">
        <title>Genome sequence of Levilinea saccharolytica DSM 16555.</title>
        <authorList>
            <person name="Hemp J."/>
            <person name="Ward L.M."/>
            <person name="Pace L.A."/>
            <person name="Fischer W.W."/>
        </authorList>
    </citation>
    <scope>NUCLEOTIDE SEQUENCE [LARGE SCALE GENOMIC DNA]</scope>
    <source>
        <strain evidence="12 13">KIBI-1</strain>
    </source>
</reference>
<dbReference type="InterPro" id="IPR057335">
    <property type="entry name" value="Beta-barrel_SelB"/>
</dbReference>
<dbReference type="GO" id="GO:0003746">
    <property type="term" value="F:translation elongation factor activity"/>
    <property type="evidence" value="ECO:0007669"/>
    <property type="project" value="UniProtKB-KW"/>
</dbReference>
<dbReference type="OrthoDB" id="9804504at2"/>
<dbReference type="Pfam" id="PF09106">
    <property type="entry name" value="WHD_2nd_SelB"/>
    <property type="match status" value="1"/>
</dbReference>
<dbReference type="SUPFAM" id="SSF52540">
    <property type="entry name" value="P-loop containing nucleoside triphosphate hydrolases"/>
    <property type="match status" value="1"/>
</dbReference>
<dbReference type="AlphaFoldDB" id="A0A0M8JPJ6"/>
<evidence type="ECO:0000256" key="8">
    <source>
        <dbReference type="ARBA" id="ARBA00031615"/>
    </source>
</evidence>
<dbReference type="Gene3D" id="3.40.50.300">
    <property type="entry name" value="P-loop containing nucleotide triphosphate hydrolases"/>
    <property type="match status" value="1"/>
</dbReference>
<evidence type="ECO:0000313" key="11">
    <source>
        <dbReference type="EMBL" id="GAP19019.1"/>
    </source>
</evidence>
<dbReference type="GO" id="GO:0005525">
    <property type="term" value="F:GTP binding"/>
    <property type="evidence" value="ECO:0007669"/>
    <property type="project" value="UniProtKB-KW"/>
</dbReference>
<dbReference type="PATRIC" id="fig|229921.5.peg.1765"/>
<organism evidence="11">
    <name type="scientific">Levilinea saccharolytica</name>
    <dbReference type="NCBI Taxonomy" id="229921"/>
    <lineage>
        <taxon>Bacteria</taxon>
        <taxon>Bacillati</taxon>
        <taxon>Chloroflexota</taxon>
        <taxon>Anaerolineae</taxon>
        <taxon>Anaerolineales</taxon>
        <taxon>Anaerolineaceae</taxon>
        <taxon>Levilinea</taxon>
    </lineage>
</organism>
<gene>
    <name evidence="12" type="ORF">ADN01_16825</name>
    <name evidence="11" type="ORF">LSAC_02917</name>
</gene>
<dbReference type="InterPro" id="IPR009001">
    <property type="entry name" value="Transl_elong_EF1A/Init_IF2_C"/>
</dbReference>
<dbReference type="PROSITE" id="PS51722">
    <property type="entry name" value="G_TR_2"/>
    <property type="match status" value="1"/>
</dbReference>
<comment type="subcellular location">
    <subcellularLocation>
        <location evidence="1">Cytoplasm</location>
    </subcellularLocation>
</comment>
<dbReference type="PANTHER" id="PTHR43721">
    <property type="entry name" value="ELONGATION FACTOR TU-RELATED"/>
    <property type="match status" value="1"/>
</dbReference>
<name>A0A0M8JPJ6_9CHLR</name>
<evidence type="ECO:0000256" key="6">
    <source>
        <dbReference type="ARBA" id="ARBA00023134"/>
    </source>
</evidence>
<dbReference type="GO" id="GO:0003924">
    <property type="term" value="F:GTPase activity"/>
    <property type="evidence" value="ECO:0007669"/>
    <property type="project" value="InterPro"/>
</dbReference>
<keyword evidence="6" id="KW-0342">GTP-binding</keyword>
<keyword evidence="3" id="KW-0963">Cytoplasm</keyword>
<evidence type="ECO:0000313" key="13">
    <source>
        <dbReference type="Proteomes" id="UP000050501"/>
    </source>
</evidence>
<dbReference type="GO" id="GO:0001514">
    <property type="term" value="P:selenocysteine incorporation"/>
    <property type="evidence" value="ECO:0007669"/>
    <property type="project" value="InterPro"/>
</dbReference>
<evidence type="ECO:0000256" key="5">
    <source>
        <dbReference type="ARBA" id="ARBA00022917"/>
    </source>
</evidence>
<dbReference type="NCBIfam" id="TIGR00475">
    <property type="entry name" value="selB"/>
    <property type="match status" value="1"/>
</dbReference>
<dbReference type="InterPro" id="IPR004161">
    <property type="entry name" value="EFTu-like_2"/>
</dbReference>
<dbReference type="SUPFAM" id="SSF50465">
    <property type="entry name" value="EF-Tu/eEF-1alpha/eIF2-gamma C-terminal domain"/>
    <property type="match status" value="1"/>
</dbReference>
<keyword evidence="5" id="KW-0648">Protein biosynthesis</keyword>
<dbReference type="RefSeq" id="WP_062419328.1">
    <property type="nucleotide sequence ID" value="NZ_BBXZ01000157.1"/>
</dbReference>
<dbReference type="InterPro" id="IPR050055">
    <property type="entry name" value="EF-Tu_GTPase"/>
</dbReference>
<comment type="function">
    <text evidence="7">Translation factor necessary for the incorporation of selenocysteine into proteins. It probably replaces EF-Tu for the insertion of selenocysteine directed by the UGA codon. SelB binds GTP and GDP.</text>
</comment>
<dbReference type="GO" id="GO:0003723">
    <property type="term" value="F:RNA binding"/>
    <property type="evidence" value="ECO:0007669"/>
    <property type="project" value="InterPro"/>
</dbReference>
<dbReference type="GO" id="GO:0005829">
    <property type="term" value="C:cytosol"/>
    <property type="evidence" value="ECO:0007669"/>
    <property type="project" value="TreeGrafter"/>
</dbReference>
<dbReference type="Pfam" id="PF00009">
    <property type="entry name" value="GTP_EFTU"/>
    <property type="match status" value="1"/>
</dbReference>
<dbReference type="InterPro" id="IPR015190">
    <property type="entry name" value="Elong_fac_SelB-wing-hlx_typ-2"/>
</dbReference>
<dbReference type="Pfam" id="PF09107">
    <property type="entry name" value="WHD_3rd_SelB"/>
    <property type="match status" value="1"/>
</dbReference>
<dbReference type="InterPro" id="IPR027417">
    <property type="entry name" value="P-loop_NTPase"/>
</dbReference>
<dbReference type="CDD" id="cd04171">
    <property type="entry name" value="SelB"/>
    <property type="match status" value="1"/>
</dbReference>
<dbReference type="EMBL" id="DF967975">
    <property type="protein sequence ID" value="GAP19019.1"/>
    <property type="molecule type" value="Genomic_DNA"/>
</dbReference>
<feature type="coiled-coil region" evidence="9">
    <location>
        <begin position="393"/>
        <end position="420"/>
    </location>
</feature>
<keyword evidence="11" id="KW-0251">Elongation factor</keyword>
<dbReference type="EMBL" id="LGCM01000064">
    <property type="protein sequence ID" value="KPL76215.1"/>
    <property type="molecule type" value="Genomic_DNA"/>
</dbReference>
<reference evidence="11" key="1">
    <citation type="journal article" date="2015" name="Genome Announc.">
        <title>Draft Genome Sequences of Anaerolinea thermolimosa IMO-1, Bellilinea caldifistulae GOMI-1, Leptolinea tardivitalis YMTK-2, Levilinea saccharolytica KIBI-1, Longilinea arvoryzae KOME-1, Previously Described as Members of the Class Anaerolineae (Chloroflexi).</title>
        <authorList>
            <person name="Matsuura N."/>
            <person name="Tourlousse M.D."/>
            <person name="Ohashi A."/>
            <person name="Hugenholtz P."/>
            <person name="Sekiguchi Y."/>
        </authorList>
    </citation>
    <scope>NUCLEOTIDE SEQUENCE</scope>
    <source>
        <strain evidence="11">KIBI-1</strain>
    </source>
</reference>
<dbReference type="SUPFAM" id="SSF46785">
    <property type="entry name" value="Winged helix' DNA-binding domain"/>
    <property type="match status" value="2"/>
</dbReference>
<evidence type="ECO:0000256" key="2">
    <source>
        <dbReference type="ARBA" id="ARBA00015953"/>
    </source>
</evidence>
<dbReference type="Pfam" id="PF03144">
    <property type="entry name" value="GTP_EFTU_D2"/>
    <property type="match status" value="1"/>
</dbReference>
<keyword evidence="13" id="KW-1185">Reference proteome</keyword>
<dbReference type="CDD" id="cd15491">
    <property type="entry name" value="selB_III"/>
    <property type="match status" value="1"/>
</dbReference>
<evidence type="ECO:0000256" key="9">
    <source>
        <dbReference type="SAM" id="Coils"/>
    </source>
</evidence>
<dbReference type="Gene3D" id="1.10.10.2770">
    <property type="match status" value="1"/>
</dbReference>
<dbReference type="PRINTS" id="PR00315">
    <property type="entry name" value="ELONGATNFCT"/>
</dbReference>
<dbReference type="InterPro" id="IPR036388">
    <property type="entry name" value="WH-like_DNA-bd_sf"/>
</dbReference>
<dbReference type="InterPro" id="IPR000795">
    <property type="entry name" value="T_Tr_GTP-bd_dom"/>
</dbReference>
<dbReference type="InterPro" id="IPR015191">
    <property type="entry name" value="SelB_WHD4"/>
</dbReference>
<dbReference type="STRING" id="229921.ADN01_16825"/>
<accession>A0A0M8JPJ6</accession>
<keyword evidence="9" id="KW-0175">Coiled coil</keyword>
<dbReference type="CDD" id="cd03696">
    <property type="entry name" value="SelB_II"/>
    <property type="match status" value="1"/>
</dbReference>
<evidence type="ECO:0000259" key="10">
    <source>
        <dbReference type="PROSITE" id="PS51722"/>
    </source>
</evidence>
<dbReference type="Proteomes" id="UP000050501">
    <property type="component" value="Unassembled WGS sequence"/>
</dbReference>
<sequence length="629" mass="68286">MRVIGTAGHVDHGKSTLVRALTGINPDRLKEEQRREMTIELGFAWLTLPDGEEVGVVDVPGHRDFIENMLAGVGGIDAVMFVVAADEGVMPQTREHLAILDLLQVPGGVVALTKCDMADDPDWLELVEMDLMQVLAGTVLEGAPILRVSARTGSGLDELRQALAVCLAGRPPRADFGRPRLPVDRVFTMPGFGTVVTGTLLDGALQVGDEVEVLPAGLRGRVRGLQSHKRKVERAAPGSRAAVNVNGIELDQVRRGDVLAAPGRYRPTVRLDASFRLLPDASGPLKHSSQVKFFLGAAEVQARVRLLGVEELLPGQEGWLQLELNAPVVAVRGDRYILRRPSPGETLGGGAVVDAHPKGRSKRFAPQVLARLEALRQGSPVDLLLESMAALGAVTLREAANRARLEMDTAQEALKELMDGGQVAALEAGADGLLAPVGWWNGLTQRAREEVGQFHKASPLRRGMPREALKSRLKLAPRVFNSAVRRWTADGSLVEVNETLLALPGFAVRLSAQQQAQVDGLLRQFAEAPFSPPSLKECQAAVGEDVFSTLLEDGRLVSVSPEVVFRPEDAARMEAWVYAHFEQQPQLTAAEFRDAFNTSRKYALAFLEYLDGLGVTARAGDYRTLRRRR</sequence>
<protein>
    <recommendedName>
        <fullName evidence="2">Selenocysteine-specific elongation factor</fullName>
    </recommendedName>
    <alternativeName>
        <fullName evidence="8">SelB translation factor</fullName>
    </alternativeName>
</protein>
<dbReference type="InterPro" id="IPR036390">
    <property type="entry name" value="WH_DNA-bd_sf"/>
</dbReference>
<evidence type="ECO:0000256" key="3">
    <source>
        <dbReference type="ARBA" id="ARBA00022490"/>
    </source>
</evidence>
<dbReference type="PANTHER" id="PTHR43721:SF22">
    <property type="entry name" value="ELONGATION FACTOR TU, MITOCHONDRIAL"/>
    <property type="match status" value="1"/>
</dbReference>
<evidence type="ECO:0000256" key="7">
    <source>
        <dbReference type="ARBA" id="ARBA00025526"/>
    </source>
</evidence>
<dbReference type="Gene3D" id="2.40.30.10">
    <property type="entry name" value="Translation factors"/>
    <property type="match status" value="1"/>
</dbReference>
<dbReference type="InterPro" id="IPR004535">
    <property type="entry name" value="Transl_elong_SelB"/>
</dbReference>
<feature type="domain" description="Tr-type G" evidence="10">
    <location>
        <begin position="1"/>
        <end position="172"/>
    </location>
</feature>
<keyword evidence="4" id="KW-0547">Nucleotide-binding</keyword>
<dbReference type="Gene3D" id="1.10.10.10">
    <property type="entry name" value="Winged helix-like DNA-binding domain superfamily/Winged helix DNA-binding domain"/>
    <property type="match status" value="1"/>
</dbReference>
<proteinExistence type="predicted"/>
<evidence type="ECO:0000256" key="4">
    <source>
        <dbReference type="ARBA" id="ARBA00022741"/>
    </source>
</evidence>
<dbReference type="InterPro" id="IPR009000">
    <property type="entry name" value="Transl_B-barrel_sf"/>
</dbReference>
<evidence type="ECO:0000256" key="1">
    <source>
        <dbReference type="ARBA" id="ARBA00004496"/>
    </source>
</evidence>